<comment type="caution">
    <text evidence="3">The sequence shown here is derived from an EMBL/GenBank/DDBJ whole genome shotgun (WGS) entry which is preliminary data.</text>
</comment>
<evidence type="ECO:0000313" key="4">
    <source>
        <dbReference type="Proteomes" id="UP001432146"/>
    </source>
</evidence>
<dbReference type="EMBL" id="JAWNGG020000283">
    <property type="protein sequence ID" value="KAK9295129.1"/>
    <property type="molecule type" value="Genomic_DNA"/>
</dbReference>
<reference evidence="3 4" key="1">
    <citation type="submission" date="2024-05" db="EMBL/GenBank/DDBJ databases">
        <title>The nuclear and mitochondrial genome assemblies of Tetragonisca angustula (Apidae: Meliponini), a tiny yet remarkable pollinator in the Neotropics.</title>
        <authorList>
            <person name="Ferrari R."/>
            <person name="Ricardo P.C."/>
            <person name="Dias F.C."/>
            <person name="Araujo N.S."/>
            <person name="Soares D.O."/>
            <person name="Zhou Q.-S."/>
            <person name="Zhu C.-D."/>
            <person name="Coutinho L."/>
            <person name="Airas M.C."/>
            <person name="Batista T.M."/>
        </authorList>
    </citation>
    <scope>NUCLEOTIDE SEQUENCE [LARGE SCALE GENOMIC DNA]</scope>
    <source>
        <strain evidence="3">ASF017062</strain>
        <tissue evidence="3">Abdomen</tissue>
    </source>
</reference>
<gene>
    <name evidence="3" type="ORF">QLX08_010463</name>
</gene>
<sequence>MKTIVAKILIVLSLTGTQVLGYPPQGRLSPDGAPVPADAVEHEDSVASASETGDEYEDSDDSDMYMEPDGAETEEQQREEQTDEAYTTEQAPSEVTEKTEEAANSTSRVEPRKSKDQQAENTKETGETGETDEPEDKSLETDSQNFFPSFAELFANHRLSFAEQQRYRPNRFLGYLQRDRSGYQTAAATAKDPLLHHPLLGSGNFGVIRGGTYYPEEKENDEYASDDASLYSPYYHGGGRGRANYLRNPKPQPIRGGDFFANFRDFADITAPPKSSFSHLSVVYANKNDSSKGDATATGPGRITEPRNIIETLRMLEEEAMTGSETTTSEPPPRKKQSKGKWKLAKMRQYEEDKARRSRMTVEPLLALS</sequence>
<feature type="region of interest" description="Disordered" evidence="1">
    <location>
        <begin position="21"/>
        <end position="142"/>
    </location>
</feature>
<feature type="compositionally biased region" description="Basic and acidic residues" evidence="1">
    <location>
        <begin position="109"/>
        <end position="126"/>
    </location>
</feature>
<evidence type="ECO:0000313" key="3">
    <source>
        <dbReference type="EMBL" id="KAK9295129.1"/>
    </source>
</evidence>
<organism evidence="3 4">
    <name type="scientific">Tetragonisca angustula</name>
    <dbReference type="NCBI Taxonomy" id="166442"/>
    <lineage>
        <taxon>Eukaryota</taxon>
        <taxon>Metazoa</taxon>
        <taxon>Ecdysozoa</taxon>
        <taxon>Arthropoda</taxon>
        <taxon>Hexapoda</taxon>
        <taxon>Insecta</taxon>
        <taxon>Pterygota</taxon>
        <taxon>Neoptera</taxon>
        <taxon>Endopterygota</taxon>
        <taxon>Hymenoptera</taxon>
        <taxon>Apocrita</taxon>
        <taxon>Aculeata</taxon>
        <taxon>Apoidea</taxon>
        <taxon>Anthophila</taxon>
        <taxon>Apidae</taxon>
        <taxon>Tetragonisca</taxon>
    </lineage>
</organism>
<feature type="compositionally biased region" description="Basic residues" evidence="1">
    <location>
        <begin position="334"/>
        <end position="346"/>
    </location>
</feature>
<dbReference type="Proteomes" id="UP001432146">
    <property type="component" value="Unassembled WGS sequence"/>
</dbReference>
<protein>
    <submittedName>
        <fullName evidence="3">Uncharacterized protein</fullName>
    </submittedName>
</protein>
<accession>A0AAW0ZCZ0</accession>
<feature type="compositionally biased region" description="Acidic residues" evidence="1">
    <location>
        <begin position="52"/>
        <end position="74"/>
    </location>
</feature>
<evidence type="ECO:0000256" key="2">
    <source>
        <dbReference type="SAM" id="SignalP"/>
    </source>
</evidence>
<name>A0AAW0ZCZ0_9HYME</name>
<feature type="signal peptide" evidence="2">
    <location>
        <begin position="1"/>
        <end position="21"/>
    </location>
</feature>
<evidence type="ECO:0000256" key="1">
    <source>
        <dbReference type="SAM" id="MobiDB-lite"/>
    </source>
</evidence>
<dbReference type="AlphaFoldDB" id="A0AAW0ZCZ0"/>
<proteinExistence type="predicted"/>
<keyword evidence="2" id="KW-0732">Signal</keyword>
<keyword evidence="4" id="KW-1185">Reference proteome</keyword>
<feature type="region of interest" description="Disordered" evidence="1">
    <location>
        <begin position="319"/>
        <end position="369"/>
    </location>
</feature>
<feature type="chain" id="PRO_5043979476" evidence="2">
    <location>
        <begin position="22"/>
        <end position="369"/>
    </location>
</feature>